<sequence>MRNLYRSSRLIRIGFRLLLVVIVLAVAIRLFSGKDSVIYASNVSASELLSFQDAGDELPYAKLMLNKQESELESPGAKPIPIDPTGYSSADPAAKLAAESGGDGGVLNWNNEKGWVEWTFEVANAGWYELHLDYKPLPGGDTSAVRGVQIDGRYPFLEAEHIELERHWKDAQYPYARNEIGMEIRPQQTEVVEWTDLAAADYSASSRPLLFRLEPGKHTLRLLGGREPLALRALSFQPQKPLPSYAEYAAAKPAETGEDDWFRKTEAENFQRKSALTIQTDHWSEPYISPDPKGRIVYNVLGGQRWQNPGEWVEWQVSVPADGWYEIDLKNYQNYRNGFKAYRTVEIDGQTPFRELLHYGFDFHKEFEITTMADPDGKPYRFYLTKGEHTIRMIADSSELQPVNLALQDTLQQIADFDRHVRLITGNYSKSSFDANIDSKRTWDMAKYDPNVATEVQSFITRLSDIRSYLNGLNGRDSDLSQAIKSSVSILSEMLADVNEIPNKINDISTIQSNIGTWMSTLTQQPLLFDYLVVRTPDAKTGFKAPTTLSRIPYAIKDFGRSFYMNYDSVQKDDPKALTIWVQRGRDYVDLLKEMVDQDFTPKTGIQVNINLMPNPNMLILGNAAGDVPDVALGVGEATPADYAMRSAVEDLSKYPGFDEVNKRFIPGVQRALTYNGGTYGLPEVENFQVMFYRSDIFENLGLKAPDTWNDVFDILPTLQENGMTMSIPKADFSTFFFENGAEAYSPDGLKATLTSEAGQKAFKMWTEMFTKYNLPIDIPAFFQHFRDGDIPIGIADFNTYVQLLVAAPEITGHWKIAPLPGIEQPDGQVARWSPQGLSAAMIMKKSDRKDEAWEFLKWWTSDEVQARYAKDIESFYGLEYRWNTANTGAMRTLNWPDDDLQAIREQARWAKNMPNVPGFYFLGREMDFAWNDTVFNNVPAEEALEDAETALQREMDSRQRDFGIGNGADLRVPQILQPFKWEEPGS</sequence>
<evidence type="ECO:0000313" key="2">
    <source>
        <dbReference type="Proteomes" id="UP000564644"/>
    </source>
</evidence>
<comment type="caution">
    <text evidence="1">The sequence shown here is derived from an EMBL/GenBank/DDBJ whole genome shotgun (WGS) entry which is preliminary data.</text>
</comment>
<dbReference type="InterPro" id="IPR050490">
    <property type="entry name" value="Bact_solute-bd_prot1"/>
</dbReference>
<gene>
    <name evidence="1" type="ORF">H7C18_01420</name>
</gene>
<dbReference type="Gene3D" id="3.40.190.10">
    <property type="entry name" value="Periplasmic binding protein-like II"/>
    <property type="match status" value="1"/>
</dbReference>
<name>A0A7X0SGI6_9BACL</name>
<dbReference type="InterPro" id="IPR006059">
    <property type="entry name" value="SBP"/>
</dbReference>
<dbReference type="AlphaFoldDB" id="A0A7X0SGI6"/>
<dbReference type="EMBL" id="JACJVO010000002">
    <property type="protein sequence ID" value="MBB6729556.1"/>
    <property type="molecule type" value="Genomic_DNA"/>
</dbReference>
<dbReference type="SUPFAM" id="SSF53850">
    <property type="entry name" value="Periplasmic binding protein-like II"/>
    <property type="match status" value="1"/>
</dbReference>
<keyword evidence="2" id="KW-1185">Reference proteome</keyword>
<dbReference type="PANTHER" id="PTHR43649">
    <property type="entry name" value="ARABINOSE-BINDING PROTEIN-RELATED"/>
    <property type="match status" value="1"/>
</dbReference>
<dbReference type="Proteomes" id="UP000564644">
    <property type="component" value="Unassembled WGS sequence"/>
</dbReference>
<dbReference type="PANTHER" id="PTHR43649:SF27">
    <property type="entry name" value="EXTRACELLULAR SOLUTE-BINDING PROTEIN FAMILY 1"/>
    <property type="match status" value="1"/>
</dbReference>
<evidence type="ECO:0000313" key="1">
    <source>
        <dbReference type="EMBL" id="MBB6729556.1"/>
    </source>
</evidence>
<protein>
    <submittedName>
        <fullName evidence="1">Extracellular solute-binding protein</fullName>
    </submittedName>
</protein>
<accession>A0A7X0SGI6</accession>
<dbReference type="Pfam" id="PF01547">
    <property type="entry name" value="SBP_bac_1"/>
    <property type="match status" value="1"/>
</dbReference>
<reference evidence="1 2" key="1">
    <citation type="submission" date="2020-08" db="EMBL/GenBank/DDBJ databases">
        <title>Cohnella phylogeny.</title>
        <authorList>
            <person name="Dunlap C."/>
        </authorList>
    </citation>
    <scope>NUCLEOTIDE SEQUENCE [LARGE SCALE GENOMIC DNA]</scope>
    <source>
        <strain evidence="1 2">CBP 2801</strain>
    </source>
</reference>
<dbReference type="Gene3D" id="2.60.120.260">
    <property type="entry name" value="Galactose-binding domain-like"/>
    <property type="match status" value="2"/>
</dbReference>
<dbReference type="RefSeq" id="WP_185127234.1">
    <property type="nucleotide sequence ID" value="NZ_JACJVO010000002.1"/>
</dbReference>
<proteinExistence type="predicted"/>
<organism evidence="1 2">
    <name type="scientific">Cohnella zeiphila</name>
    <dbReference type="NCBI Taxonomy" id="2761120"/>
    <lineage>
        <taxon>Bacteria</taxon>
        <taxon>Bacillati</taxon>
        <taxon>Bacillota</taxon>
        <taxon>Bacilli</taxon>
        <taxon>Bacillales</taxon>
        <taxon>Paenibacillaceae</taxon>
        <taxon>Cohnella</taxon>
    </lineage>
</organism>